<accession>A0A9X3MRR7</accession>
<sequence>MDDRPTPIDPDQVERRFAALLEKAGLPRFTSSFHDTETDLLEVSWDHGFTIHIDLTRSDMAPIDDMERAAILELPYQCEDHEPIHVTVPGSADDPRSVASIPGVVVHRGPPLHPDDLMVYEGIPVTSPSRTLIDLAEVMTADELRAAFGRAREIGLLDPDALRASRARVEWRPSLAMLDEVIEEFCG</sequence>
<gene>
    <name evidence="1" type="ORF">OM076_10080</name>
</gene>
<comment type="caution">
    <text evidence="1">The sequence shown here is derived from an EMBL/GenBank/DDBJ whole genome shotgun (WGS) entry which is preliminary data.</text>
</comment>
<name>A0A9X3MRR7_9ACTN</name>
<organism evidence="1 2">
    <name type="scientific">Solirubrobacter ginsenosidimutans</name>
    <dbReference type="NCBI Taxonomy" id="490573"/>
    <lineage>
        <taxon>Bacteria</taxon>
        <taxon>Bacillati</taxon>
        <taxon>Actinomycetota</taxon>
        <taxon>Thermoleophilia</taxon>
        <taxon>Solirubrobacterales</taxon>
        <taxon>Solirubrobacteraceae</taxon>
        <taxon>Solirubrobacter</taxon>
    </lineage>
</organism>
<evidence type="ECO:0000313" key="2">
    <source>
        <dbReference type="Proteomes" id="UP001149140"/>
    </source>
</evidence>
<reference evidence="1" key="1">
    <citation type="submission" date="2022-10" db="EMBL/GenBank/DDBJ databases">
        <title>The WGS of Solirubrobacter ginsenosidimutans DSM 21036.</title>
        <authorList>
            <person name="Jiang Z."/>
        </authorList>
    </citation>
    <scope>NUCLEOTIDE SEQUENCE</scope>
    <source>
        <strain evidence="1">DSM 21036</strain>
    </source>
</reference>
<protein>
    <submittedName>
        <fullName evidence="1">Uncharacterized protein</fullName>
    </submittedName>
</protein>
<evidence type="ECO:0000313" key="1">
    <source>
        <dbReference type="EMBL" id="MDA0160612.1"/>
    </source>
</evidence>
<proteinExistence type="predicted"/>
<dbReference type="EMBL" id="JAPDOD010000006">
    <property type="protein sequence ID" value="MDA0160612.1"/>
    <property type="molecule type" value="Genomic_DNA"/>
</dbReference>
<dbReference type="AlphaFoldDB" id="A0A9X3MRR7"/>
<dbReference type="RefSeq" id="WP_270039549.1">
    <property type="nucleotide sequence ID" value="NZ_JAPDOD010000006.1"/>
</dbReference>
<dbReference type="Proteomes" id="UP001149140">
    <property type="component" value="Unassembled WGS sequence"/>
</dbReference>
<keyword evidence="2" id="KW-1185">Reference proteome</keyword>